<dbReference type="OrthoDB" id="61110at2759"/>
<protein>
    <submittedName>
        <fullName evidence="1">Uncharacterized protein</fullName>
    </submittedName>
</protein>
<dbReference type="KEGG" id="more:E1B28_013518"/>
<gene>
    <name evidence="1" type="ORF">E1B28_013518</name>
</gene>
<dbReference type="RefSeq" id="XP_043004034.1">
    <property type="nucleotide sequence ID" value="XM_043158680.1"/>
</dbReference>
<dbReference type="SUPFAM" id="SSF50985">
    <property type="entry name" value="RCC1/BLIP-II"/>
    <property type="match status" value="1"/>
</dbReference>
<evidence type="ECO:0000313" key="1">
    <source>
        <dbReference type="EMBL" id="KAG7087563.1"/>
    </source>
</evidence>
<dbReference type="InterPro" id="IPR000408">
    <property type="entry name" value="Reg_chr_condens"/>
</dbReference>
<dbReference type="GO" id="GO:0005737">
    <property type="term" value="C:cytoplasm"/>
    <property type="evidence" value="ECO:0007669"/>
    <property type="project" value="TreeGrafter"/>
</dbReference>
<organism evidence="1 2">
    <name type="scientific">Marasmius oreades</name>
    <name type="common">fairy-ring Marasmius</name>
    <dbReference type="NCBI Taxonomy" id="181124"/>
    <lineage>
        <taxon>Eukaryota</taxon>
        <taxon>Fungi</taxon>
        <taxon>Dikarya</taxon>
        <taxon>Basidiomycota</taxon>
        <taxon>Agaricomycotina</taxon>
        <taxon>Agaricomycetes</taxon>
        <taxon>Agaricomycetidae</taxon>
        <taxon>Agaricales</taxon>
        <taxon>Marasmiineae</taxon>
        <taxon>Marasmiaceae</taxon>
        <taxon>Marasmius</taxon>
    </lineage>
</organism>
<dbReference type="GeneID" id="66082593"/>
<proteinExistence type="predicted"/>
<dbReference type="Proteomes" id="UP001049176">
    <property type="component" value="Chromosome 9"/>
</dbReference>
<dbReference type="GO" id="GO:0005085">
    <property type="term" value="F:guanyl-nucleotide exchange factor activity"/>
    <property type="evidence" value="ECO:0007669"/>
    <property type="project" value="TreeGrafter"/>
</dbReference>
<evidence type="ECO:0000313" key="2">
    <source>
        <dbReference type="Proteomes" id="UP001049176"/>
    </source>
</evidence>
<dbReference type="InterPro" id="IPR051553">
    <property type="entry name" value="Ran_GTPase-activating"/>
</dbReference>
<keyword evidence="2" id="KW-1185">Reference proteome</keyword>
<sequence length="102" mass="11147">MRCLQEEVPKLARVAWVTQEIPKGTFGEPDSGIVSVAAGGMHTLFVDEMGRVWPCGSNDDAALGYKTPSGFDQDVVDTPQLVESLRRTSMRARHPTPTFVAQ</sequence>
<dbReference type="Gene3D" id="2.130.10.30">
    <property type="entry name" value="Regulator of chromosome condensation 1/beta-lactamase-inhibitor protein II"/>
    <property type="match status" value="1"/>
</dbReference>
<dbReference type="PROSITE" id="PS00626">
    <property type="entry name" value="RCC1_2"/>
    <property type="match status" value="1"/>
</dbReference>
<dbReference type="InterPro" id="IPR009091">
    <property type="entry name" value="RCC1/BLIP-II"/>
</dbReference>
<dbReference type="PANTHER" id="PTHR45982">
    <property type="entry name" value="REGULATOR OF CHROMOSOME CONDENSATION"/>
    <property type="match status" value="1"/>
</dbReference>
<comment type="caution">
    <text evidence="1">The sequence shown here is derived from an EMBL/GenBank/DDBJ whole genome shotgun (WGS) entry which is preliminary data.</text>
</comment>
<dbReference type="EMBL" id="CM032189">
    <property type="protein sequence ID" value="KAG7087563.1"/>
    <property type="molecule type" value="Genomic_DNA"/>
</dbReference>
<dbReference type="PANTHER" id="PTHR45982:SF1">
    <property type="entry name" value="REGULATOR OF CHROMOSOME CONDENSATION"/>
    <property type="match status" value="1"/>
</dbReference>
<name>A0A9P7RQK2_9AGAR</name>
<dbReference type="PRINTS" id="PR00633">
    <property type="entry name" value="RCCNDNSATION"/>
</dbReference>
<dbReference type="AlphaFoldDB" id="A0A9P7RQK2"/>
<reference evidence="1" key="1">
    <citation type="journal article" date="2021" name="Genome Biol. Evol.">
        <title>The assembled and annotated genome of the fairy-ring fungus Marasmius oreades.</title>
        <authorList>
            <person name="Hiltunen M."/>
            <person name="Ament-Velasquez S.L."/>
            <person name="Johannesson H."/>
        </authorList>
    </citation>
    <scope>NUCLEOTIDE SEQUENCE</scope>
    <source>
        <strain evidence="1">03SP1</strain>
    </source>
</reference>
<accession>A0A9P7RQK2</accession>